<dbReference type="EMBL" id="WIXE01004814">
    <property type="protein sequence ID" value="KAK5982713.1"/>
    <property type="molecule type" value="Genomic_DNA"/>
</dbReference>
<keyword evidence="2" id="KW-1185">Reference proteome</keyword>
<dbReference type="AlphaFoldDB" id="A0AAN8ITC2"/>
<comment type="caution">
    <text evidence="1">The sequence shown here is derived from an EMBL/GenBank/DDBJ whole genome shotgun (WGS) entry which is preliminary data.</text>
</comment>
<proteinExistence type="predicted"/>
<name>A0AAN8ITC2_TRICO</name>
<reference evidence="1 2" key="1">
    <citation type="submission" date="2019-10" db="EMBL/GenBank/DDBJ databases">
        <title>Assembly and Annotation for the nematode Trichostrongylus colubriformis.</title>
        <authorList>
            <person name="Martin J."/>
        </authorList>
    </citation>
    <scope>NUCLEOTIDE SEQUENCE [LARGE SCALE GENOMIC DNA]</scope>
    <source>
        <strain evidence="1">G859</strain>
        <tissue evidence="1">Whole worm</tissue>
    </source>
</reference>
<organism evidence="1 2">
    <name type="scientific">Trichostrongylus colubriformis</name>
    <name type="common">Black scour worm</name>
    <dbReference type="NCBI Taxonomy" id="6319"/>
    <lineage>
        <taxon>Eukaryota</taxon>
        <taxon>Metazoa</taxon>
        <taxon>Ecdysozoa</taxon>
        <taxon>Nematoda</taxon>
        <taxon>Chromadorea</taxon>
        <taxon>Rhabditida</taxon>
        <taxon>Rhabditina</taxon>
        <taxon>Rhabditomorpha</taxon>
        <taxon>Strongyloidea</taxon>
        <taxon>Trichostrongylidae</taxon>
        <taxon>Trichostrongylus</taxon>
    </lineage>
</organism>
<gene>
    <name evidence="1" type="ORF">GCK32_015302</name>
</gene>
<sequence>MNMDDATFKQEMAQLLTPARCAGCGKAALDLQREIQRLRTLTEQRDAMRMSLQRSSWHDYAKAQLERQIDEMLNLSNSIAHENYLFRQALWARTAHLDAPVYIPVHSPQPPTPRRREP</sequence>
<protein>
    <submittedName>
        <fullName evidence="1">Uncharacterized protein</fullName>
    </submittedName>
</protein>
<dbReference type="Proteomes" id="UP001331761">
    <property type="component" value="Unassembled WGS sequence"/>
</dbReference>
<evidence type="ECO:0000313" key="1">
    <source>
        <dbReference type="EMBL" id="KAK5982713.1"/>
    </source>
</evidence>
<evidence type="ECO:0000313" key="2">
    <source>
        <dbReference type="Proteomes" id="UP001331761"/>
    </source>
</evidence>
<accession>A0AAN8ITC2</accession>